<evidence type="ECO:0000256" key="1">
    <source>
        <dbReference type="ARBA" id="ARBA00022777"/>
    </source>
</evidence>
<evidence type="ECO:0000259" key="2">
    <source>
        <dbReference type="Pfam" id="PF00288"/>
    </source>
</evidence>
<dbReference type="InterPro" id="IPR006204">
    <property type="entry name" value="GHMP_kinase_N_dom"/>
</dbReference>
<reference evidence="3 4" key="1">
    <citation type="submission" date="2024-06" db="EMBL/GenBank/DDBJ databases">
        <title>Sorghum-associated microbial communities from plants grown in Nebraska, USA.</title>
        <authorList>
            <person name="Schachtman D."/>
        </authorList>
    </citation>
    <scope>NUCLEOTIDE SEQUENCE [LARGE SCALE GENOMIC DNA]</scope>
    <source>
        <strain evidence="3 4">1288</strain>
    </source>
</reference>
<gene>
    <name evidence="3" type="ORF">ABIC55_003164</name>
</gene>
<name>A0ABV2KB03_SPOPS</name>
<protein>
    <submittedName>
        <fullName evidence="3">L-threonine kinase</fullName>
        <ecNumber evidence="3">2.7.1.177</ecNumber>
    </submittedName>
</protein>
<feature type="domain" description="GHMP kinase N-terminal" evidence="2">
    <location>
        <begin position="1"/>
        <end position="41"/>
    </location>
</feature>
<keyword evidence="1 3" id="KW-0418">Kinase</keyword>
<keyword evidence="3" id="KW-0808">Transferase</keyword>
<organism evidence="3 4">
    <name type="scientific">Sporosarcina psychrophila</name>
    <name type="common">Bacillus psychrophilus</name>
    <dbReference type="NCBI Taxonomy" id="1476"/>
    <lineage>
        <taxon>Bacteria</taxon>
        <taxon>Bacillati</taxon>
        <taxon>Bacillota</taxon>
        <taxon>Bacilli</taxon>
        <taxon>Bacillales</taxon>
        <taxon>Caryophanaceae</taxon>
        <taxon>Sporosarcina</taxon>
    </lineage>
</organism>
<dbReference type="InterPro" id="IPR020568">
    <property type="entry name" value="Ribosomal_Su5_D2-typ_SF"/>
</dbReference>
<dbReference type="EMBL" id="JBEPME010000004">
    <property type="protein sequence ID" value="MET3658067.1"/>
    <property type="molecule type" value="Genomic_DNA"/>
</dbReference>
<dbReference type="Pfam" id="PF00288">
    <property type="entry name" value="GHMP_kinases_N"/>
    <property type="match status" value="1"/>
</dbReference>
<accession>A0ABV2KB03</accession>
<dbReference type="Proteomes" id="UP001549104">
    <property type="component" value="Unassembled WGS sequence"/>
</dbReference>
<sequence length="213" mass="24117">MGKGLSSSTADLVAAARAVADFYNINLSSDVIEDILKSIEPSDGIMYPGVTSYYHKKIEKIDYLGCLPGLTIVSIDEGGIVDTIKYNQKVKEFLQSEKETYKDLLSELTYNIKIKNYERIGEIATQSSIMNQKYNYKKNLYKLLGICEEVGGLGVVTTHSGTCIGIMINQFCDDYEKKIKLTKEKVSEINGIIDVFYSWDLQSDEYFRKKNYI</sequence>
<keyword evidence="4" id="KW-1185">Reference proteome</keyword>
<dbReference type="EC" id="2.7.1.177" evidence="3"/>
<evidence type="ECO:0000313" key="4">
    <source>
        <dbReference type="Proteomes" id="UP001549104"/>
    </source>
</evidence>
<evidence type="ECO:0000313" key="3">
    <source>
        <dbReference type="EMBL" id="MET3658067.1"/>
    </source>
</evidence>
<proteinExistence type="predicted"/>
<dbReference type="GO" id="GO:0016301">
    <property type="term" value="F:kinase activity"/>
    <property type="evidence" value="ECO:0007669"/>
    <property type="project" value="UniProtKB-KW"/>
</dbReference>
<dbReference type="SUPFAM" id="SSF54211">
    <property type="entry name" value="Ribosomal protein S5 domain 2-like"/>
    <property type="match status" value="1"/>
</dbReference>
<comment type="caution">
    <text evidence="3">The sequence shown here is derived from an EMBL/GenBank/DDBJ whole genome shotgun (WGS) entry which is preliminary data.</text>
</comment>